<evidence type="ECO:0000256" key="2">
    <source>
        <dbReference type="ARBA" id="ARBA00022473"/>
    </source>
</evidence>
<dbReference type="Pfam" id="PF00008">
    <property type="entry name" value="EGF"/>
    <property type="match status" value="1"/>
</dbReference>
<evidence type="ECO:0000256" key="5">
    <source>
        <dbReference type="ARBA" id="ARBA00022692"/>
    </source>
</evidence>
<dbReference type="GO" id="GO:0030154">
    <property type="term" value="P:cell differentiation"/>
    <property type="evidence" value="ECO:0007669"/>
    <property type="project" value="UniProtKB-KW"/>
</dbReference>
<reference evidence="22" key="1">
    <citation type="submission" date="2016-11" db="UniProtKB">
        <authorList>
            <consortium name="WormBaseParasite"/>
        </authorList>
    </citation>
    <scope>IDENTIFICATION</scope>
</reference>
<dbReference type="SMART" id="SM00051">
    <property type="entry name" value="DSL"/>
    <property type="match status" value="1"/>
</dbReference>
<keyword evidence="6 15" id="KW-0732">Signal</keyword>
<comment type="subcellular location">
    <subcellularLocation>
        <location evidence="1">Cell membrane</location>
        <topology evidence="1">Single-pass type I membrane protein</topology>
    </subcellularLocation>
    <subcellularLocation>
        <location evidence="15">Membrane</location>
        <topology evidence="15">Single-pass type I membrane protein</topology>
    </subcellularLocation>
</comment>
<keyword evidence="3" id="KW-1003">Cell membrane</keyword>
<evidence type="ECO:0000256" key="14">
    <source>
        <dbReference type="PROSITE-ProRule" id="PRU00377"/>
    </source>
</evidence>
<evidence type="ECO:0000256" key="4">
    <source>
        <dbReference type="ARBA" id="ARBA00022536"/>
    </source>
</evidence>
<proteinExistence type="predicted"/>
<evidence type="ECO:0000259" key="19">
    <source>
        <dbReference type="PROSITE" id="PS50026"/>
    </source>
</evidence>
<keyword evidence="8" id="KW-0221">Differentiation</keyword>
<dbReference type="PROSITE" id="PS01186">
    <property type="entry name" value="EGF_2"/>
    <property type="match status" value="2"/>
</dbReference>
<evidence type="ECO:0000256" key="3">
    <source>
        <dbReference type="ARBA" id="ARBA00022475"/>
    </source>
</evidence>
<feature type="domain" description="DSL" evidence="20">
    <location>
        <begin position="133"/>
        <end position="175"/>
    </location>
</feature>
<dbReference type="SMART" id="SM00181">
    <property type="entry name" value="EGF"/>
    <property type="match status" value="4"/>
</dbReference>
<evidence type="ECO:0000256" key="1">
    <source>
        <dbReference type="ARBA" id="ARBA00004251"/>
    </source>
</evidence>
<evidence type="ECO:0000256" key="15">
    <source>
        <dbReference type="RuleBase" id="RU280815"/>
    </source>
</evidence>
<dbReference type="GO" id="GO:0007154">
    <property type="term" value="P:cell communication"/>
    <property type="evidence" value="ECO:0007669"/>
    <property type="project" value="InterPro"/>
</dbReference>
<dbReference type="FunFam" id="2.10.25.140:FF:000002">
    <property type="entry name" value="Delta-like protein"/>
    <property type="match status" value="1"/>
</dbReference>
<feature type="disulfide bond" evidence="13">
    <location>
        <begin position="198"/>
        <end position="207"/>
    </location>
</feature>
<dbReference type="InterPro" id="IPR001881">
    <property type="entry name" value="EGF-like_Ca-bd_dom"/>
</dbReference>
<dbReference type="Pfam" id="PF25337">
    <property type="entry name" value="C2_N_APX"/>
    <property type="match status" value="1"/>
</dbReference>
<evidence type="ECO:0000256" key="12">
    <source>
        <dbReference type="ARBA" id="ARBA00023180"/>
    </source>
</evidence>
<feature type="disulfide bond" evidence="13">
    <location>
        <begin position="316"/>
        <end position="325"/>
    </location>
</feature>
<evidence type="ECO:0000256" key="17">
    <source>
        <dbReference type="SAM" id="Phobius"/>
    </source>
</evidence>
<dbReference type="GO" id="GO:0051239">
    <property type="term" value="P:regulation of multicellular organismal process"/>
    <property type="evidence" value="ECO:0007669"/>
    <property type="project" value="UniProtKB-ARBA"/>
</dbReference>
<dbReference type="AlphaFoldDB" id="A0A1I7T631"/>
<dbReference type="InterPro" id="IPR000742">
    <property type="entry name" value="EGF"/>
</dbReference>
<evidence type="ECO:0000256" key="11">
    <source>
        <dbReference type="ARBA" id="ARBA00023157"/>
    </source>
</evidence>
<evidence type="ECO:0000256" key="6">
    <source>
        <dbReference type="ARBA" id="ARBA00022729"/>
    </source>
</evidence>
<dbReference type="InterPro" id="IPR001774">
    <property type="entry name" value="DSL"/>
</dbReference>
<name>A0A1I7T631_9PELO</name>
<evidence type="ECO:0000256" key="7">
    <source>
        <dbReference type="ARBA" id="ARBA00022737"/>
    </source>
</evidence>
<feature type="disulfide bond" evidence="14">
    <location>
        <begin position="135"/>
        <end position="144"/>
    </location>
</feature>
<dbReference type="PANTHER" id="PTHR24049">
    <property type="entry name" value="CRUMBS FAMILY MEMBER"/>
    <property type="match status" value="1"/>
</dbReference>
<dbReference type="GO" id="GO:0005509">
    <property type="term" value="F:calcium ion binding"/>
    <property type="evidence" value="ECO:0007669"/>
    <property type="project" value="InterPro"/>
</dbReference>
<feature type="disulfide bond" evidence="14">
    <location>
        <begin position="166"/>
        <end position="175"/>
    </location>
</feature>
<dbReference type="PROSITE" id="PS51051">
    <property type="entry name" value="DSL"/>
    <property type="match status" value="1"/>
</dbReference>
<keyword evidence="21" id="KW-1185">Reference proteome</keyword>
<keyword evidence="2 15" id="KW-0217">Developmental protein</keyword>
<accession>A0A1I7T631</accession>
<feature type="domain" description="EGF-like" evidence="19">
    <location>
        <begin position="287"/>
        <end position="326"/>
    </location>
</feature>
<dbReference type="GO" id="GO:0007157">
    <property type="term" value="P:heterophilic cell-cell adhesion via plasma membrane cell adhesion molecules"/>
    <property type="evidence" value="ECO:0007669"/>
    <property type="project" value="TreeGrafter"/>
</dbReference>
<evidence type="ECO:0000256" key="10">
    <source>
        <dbReference type="ARBA" id="ARBA00023136"/>
    </source>
</evidence>
<protein>
    <recommendedName>
        <fullName evidence="15">Delta-like protein</fullName>
    </recommendedName>
</protein>
<evidence type="ECO:0000256" key="16">
    <source>
        <dbReference type="SAM" id="MobiDB-lite"/>
    </source>
</evidence>
<evidence type="ECO:0000256" key="8">
    <source>
        <dbReference type="ARBA" id="ARBA00022782"/>
    </source>
</evidence>
<dbReference type="STRING" id="1561998.A0A1I7T631"/>
<dbReference type="SMART" id="SM00179">
    <property type="entry name" value="EGF_CA"/>
    <property type="match status" value="2"/>
</dbReference>
<evidence type="ECO:0000259" key="20">
    <source>
        <dbReference type="PROSITE" id="PS51051"/>
    </source>
</evidence>
<feature type="domain" description="EGF-like" evidence="19">
    <location>
        <begin position="243"/>
        <end position="283"/>
    </location>
</feature>
<keyword evidence="5 15" id="KW-0812">Transmembrane</keyword>
<dbReference type="PANTHER" id="PTHR24049:SF22">
    <property type="entry name" value="DROSOPHILA CRUMBS HOMOLOG"/>
    <property type="match status" value="1"/>
</dbReference>
<organism evidence="21 22">
    <name type="scientific">Caenorhabditis tropicalis</name>
    <dbReference type="NCBI Taxonomy" id="1561998"/>
    <lineage>
        <taxon>Eukaryota</taxon>
        <taxon>Metazoa</taxon>
        <taxon>Ecdysozoa</taxon>
        <taxon>Nematoda</taxon>
        <taxon>Chromadorea</taxon>
        <taxon>Rhabditida</taxon>
        <taxon>Rhabditina</taxon>
        <taxon>Rhabditomorpha</taxon>
        <taxon>Rhabditoidea</taxon>
        <taxon>Rhabditidae</taxon>
        <taxon>Peloderinae</taxon>
        <taxon>Caenorhabditis</taxon>
    </lineage>
</organism>
<dbReference type="Proteomes" id="UP000095282">
    <property type="component" value="Unplaced"/>
</dbReference>
<evidence type="ECO:0000256" key="18">
    <source>
        <dbReference type="SAM" id="SignalP"/>
    </source>
</evidence>
<comment type="function">
    <text evidence="15">Putative Notch ligand involved in the mediation of Notch signaling.</text>
</comment>
<keyword evidence="7 15" id="KW-0677">Repeat</keyword>
<feature type="region of interest" description="Disordered" evidence="16">
    <location>
        <begin position="459"/>
        <end position="488"/>
    </location>
</feature>
<feature type="domain" description="EGF-like" evidence="19">
    <location>
        <begin position="176"/>
        <end position="208"/>
    </location>
</feature>
<dbReference type="GO" id="GO:0005886">
    <property type="term" value="C:plasma membrane"/>
    <property type="evidence" value="ECO:0007669"/>
    <property type="project" value="UniProtKB-SubCell"/>
</dbReference>
<keyword evidence="4 13" id="KW-0245">EGF-like domain</keyword>
<dbReference type="Gene3D" id="2.10.25.10">
    <property type="entry name" value="Laminin"/>
    <property type="match status" value="3"/>
</dbReference>
<dbReference type="FunFam" id="2.10.25.10:FF:000744">
    <property type="entry name" value="Delta-like protein"/>
    <property type="match status" value="1"/>
</dbReference>
<dbReference type="PROSITE" id="PS00022">
    <property type="entry name" value="EGF_1"/>
    <property type="match status" value="4"/>
</dbReference>
<dbReference type="PROSITE" id="PS50026">
    <property type="entry name" value="EGF_3"/>
    <property type="match status" value="3"/>
</dbReference>
<dbReference type="GO" id="GO:0045197">
    <property type="term" value="P:establishment or maintenance of epithelial cell apical/basal polarity"/>
    <property type="evidence" value="ECO:0007669"/>
    <property type="project" value="TreeGrafter"/>
</dbReference>
<evidence type="ECO:0000313" key="21">
    <source>
        <dbReference type="Proteomes" id="UP000095282"/>
    </source>
</evidence>
<evidence type="ECO:0000313" key="22">
    <source>
        <dbReference type="WBParaSite" id="Csp11.Scaffold518.g2759.t2"/>
    </source>
</evidence>
<dbReference type="InterPro" id="IPR051022">
    <property type="entry name" value="Notch_Cell-Fate_Det"/>
</dbReference>
<dbReference type="InterPro" id="IPR057536">
    <property type="entry name" value="C2_N_APX"/>
</dbReference>
<evidence type="ECO:0000256" key="13">
    <source>
        <dbReference type="PROSITE-ProRule" id="PRU00076"/>
    </source>
</evidence>
<dbReference type="GO" id="GO:0032991">
    <property type="term" value="C:protein-containing complex"/>
    <property type="evidence" value="ECO:0007669"/>
    <property type="project" value="TreeGrafter"/>
</dbReference>
<feature type="disulfide bond" evidence="13">
    <location>
        <begin position="180"/>
        <end position="190"/>
    </location>
</feature>
<feature type="compositionally biased region" description="Polar residues" evidence="16">
    <location>
        <begin position="479"/>
        <end position="488"/>
    </location>
</feature>
<dbReference type="FunFam" id="2.10.25.10:FF:000699">
    <property type="entry name" value="Uncharacterized protein, isoform C"/>
    <property type="match status" value="1"/>
</dbReference>
<dbReference type="WBParaSite" id="Csp11.Scaffold518.g2759.t2">
    <property type="protein sequence ID" value="Csp11.Scaffold518.g2759.t2"/>
    <property type="gene ID" value="Csp11.Scaffold518.g2759"/>
</dbReference>
<keyword evidence="9 15" id="KW-1133">Transmembrane helix</keyword>
<feature type="disulfide bond" evidence="13">
    <location>
        <begin position="273"/>
        <end position="282"/>
    </location>
</feature>
<comment type="caution">
    <text evidence="13">Lacks conserved residue(s) required for the propagation of feature annotation.</text>
</comment>
<dbReference type="SUPFAM" id="SSF57196">
    <property type="entry name" value="EGF/Laminin"/>
    <property type="match status" value="2"/>
</dbReference>
<sequence length="488" mass="53795">MTNCLIFHNFFLCMLLLLPTSLNASGIIEMRIFSPVTVLLEPTVCPNFECQAPDELSHPHKAQGGSILRFNTGRYHGEAREHIDLHLKVVDPITSEVIATEHFKPLADNEWNNENPLIVTTARGFNVTVELRNMCENFHYGKRCGRFCVPSIEQHWECSPDGERRCSAGWNGVDCSNPVCTGGCNGRGRCISPNKCSCIDGFSGTRCDKCVPRAGCVHGECLNNIPNTCKCKKGFIGDRCDIDINICSTQKPCANGGRCSIDSTTPGGFKCECAFNFLGPRCETPLASVLCSSAEHVCQNGGTCISMDEKTIQCICPKGFSGKLCEVGVHKDCSTMKCSKTTECRMASGVPMCVEKQIKKTRLNEKNMQTMELYDAEIQFVTISLIFCCILGLLFATIIAFKRFIWNRLRRNSSRTQTLPTTSKTSTNSSPVYKVCIIDAENAHSSSDLEPGLCPHRNHSPPPAYFPPVTPRTYKSIPSDETSSPFGD</sequence>
<dbReference type="CDD" id="cd00054">
    <property type="entry name" value="EGF_CA"/>
    <property type="match status" value="2"/>
</dbReference>
<dbReference type="Gene3D" id="2.10.25.140">
    <property type="match status" value="1"/>
</dbReference>
<feature type="chain" id="PRO_5009307108" description="Delta-like protein" evidence="18">
    <location>
        <begin position="25"/>
        <end position="488"/>
    </location>
</feature>
<keyword evidence="11 13" id="KW-1015">Disulfide bond</keyword>
<dbReference type="Pfam" id="PF01414">
    <property type="entry name" value="DSL"/>
    <property type="match status" value="1"/>
</dbReference>
<feature type="signal peptide" evidence="18">
    <location>
        <begin position="1"/>
        <end position="24"/>
    </location>
</feature>
<keyword evidence="10 15" id="KW-0472">Membrane</keyword>
<feature type="compositionally biased region" description="Pro residues" evidence="16">
    <location>
        <begin position="460"/>
        <end position="470"/>
    </location>
</feature>
<evidence type="ECO:0000256" key="9">
    <source>
        <dbReference type="ARBA" id="ARBA00022989"/>
    </source>
</evidence>
<feature type="transmembrane region" description="Helical" evidence="17">
    <location>
        <begin position="378"/>
        <end position="401"/>
    </location>
</feature>
<keyword evidence="12" id="KW-0325">Glycoprotein</keyword>